<organism evidence="2 3">
    <name type="scientific">Actinomyces capricornis</name>
    <dbReference type="NCBI Taxonomy" id="2755559"/>
    <lineage>
        <taxon>Bacteria</taxon>
        <taxon>Bacillati</taxon>
        <taxon>Actinomycetota</taxon>
        <taxon>Actinomycetes</taxon>
        <taxon>Actinomycetales</taxon>
        <taxon>Actinomycetaceae</taxon>
        <taxon>Actinomyces</taxon>
    </lineage>
</organism>
<dbReference type="InterPro" id="IPR052712">
    <property type="entry name" value="Acid_resist_chaperone_HdeD"/>
</dbReference>
<dbReference type="PANTHER" id="PTHR34989:SF1">
    <property type="entry name" value="PROTEIN HDED"/>
    <property type="match status" value="1"/>
</dbReference>
<keyword evidence="1" id="KW-0812">Transmembrane</keyword>
<accession>A0ABN6K8R1</accession>
<dbReference type="Proteomes" id="UP000824496">
    <property type="component" value="Chromosome"/>
</dbReference>
<protein>
    <recommendedName>
        <fullName evidence="4">HdeD family acid-resistance protein</fullName>
    </recommendedName>
</protein>
<evidence type="ECO:0000313" key="2">
    <source>
        <dbReference type="EMBL" id="BDA65361.1"/>
    </source>
</evidence>
<keyword evidence="3" id="KW-1185">Reference proteome</keyword>
<keyword evidence="1" id="KW-1133">Transmembrane helix</keyword>
<dbReference type="RefSeq" id="WP_223908289.1">
    <property type="nucleotide sequence ID" value="NZ_AP025017.1"/>
</dbReference>
<feature type="transmembrane region" description="Helical" evidence="1">
    <location>
        <begin position="69"/>
        <end position="91"/>
    </location>
</feature>
<name>A0ABN6K8R1_9ACTO</name>
<feature type="transmembrane region" description="Helical" evidence="1">
    <location>
        <begin position="40"/>
        <end position="62"/>
    </location>
</feature>
<keyword evidence="1" id="KW-0472">Membrane</keyword>
<feature type="transmembrane region" description="Helical" evidence="1">
    <location>
        <begin position="16"/>
        <end position="34"/>
    </location>
</feature>
<evidence type="ECO:0008006" key="4">
    <source>
        <dbReference type="Google" id="ProtNLM"/>
    </source>
</evidence>
<evidence type="ECO:0000256" key="1">
    <source>
        <dbReference type="SAM" id="Phobius"/>
    </source>
</evidence>
<feature type="transmembrane region" description="Helical" evidence="1">
    <location>
        <begin position="149"/>
        <end position="172"/>
    </location>
</feature>
<dbReference type="Pfam" id="PF03729">
    <property type="entry name" value="DUF308"/>
    <property type="match status" value="2"/>
</dbReference>
<dbReference type="InterPro" id="IPR005325">
    <property type="entry name" value="DUF308_memb"/>
</dbReference>
<gene>
    <name evidence="2" type="ORF">MANAM107_21950</name>
</gene>
<sequence>MGPASLKEMTQRSSSALLTLGVLGVLWGLLLALWPGVSTLVFAIIWGAYALMDGITSLVMAVKDRGARGWHLVSGVLGVIAGIAVLASPGIGVAVSAWILGVFLLARGLTELVAAFVPEAVMDKVLLALGGVLWILAGIVVLANPAQALLTLTWLLGILAVAWGITLIIAGVRARSAAKQMPESPQAA</sequence>
<proteinExistence type="predicted"/>
<dbReference type="PANTHER" id="PTHR34989">
    <property type="entry name" value="PROTEIN HDED"/>
    <property type="match status" value="1"/>
</dbReference>
<dbReference type="EMBL" id="AP025017">
    <property type="protein sequence ID" value="BDA65361.1"/>
    <property type="molecule type" value="Genomic_DNA"/>
</dbReference>
<feature type="transmembrane region" description="Helical" evidence="1">
    <location>
        <begin position="125"/>
        <end position="143"/>
    </location>
</feature>
<reference evidence="2 3" key="1">
    <citation type="submission" date="2021-08" db="EMBL/GenBank/DDBJ databases">
        <title>Whole genome sequence of novel Actinomyces species strain MAS-1.</title>
        <authorList>
            <person name="Saito M."/>
            <person name="Kuwahara N."/>
            <person name="Takizawa T."/>
            <person name="Gotouda H."/>
            <person name="Ochiai T."/>
        </authorList>
    </citation>
    <scope>NUCLEOTIDE SEQUENCE [LARGE SCALE GENOMIC DNA]</scope>
    <source>
        <strain evidence="2 3">MAS-1</strain>
    </source>
</reference>
<evidence type="ECO:0000313" key="3">
    <source>
        <dbReference type="Proteomes" id="UP000824496"/>
    </source>
</evidence>
<feature type="transmembrane region" description="Helical" evidence="1">
    <location>
        <begin position="97"/>
        <end position="118"/>
    </location>
</feature>